<evidence type="ECO:0000313" key="4">
    <source>
        <dbReference type="EMBL" id="MBC9797227.1"/>
    </source>
</evidence>
<dbReference type="Proteomes" id="UP000653730">
    <property type="component" value="Unassembled WGS sequence"/>
</dbReference>
<dbReference type="InterPro" id="IPR005084">
    <property type="entry name" value="CBM6"/>
</dbReference>
<accession>A0A926Q332</accession>
<dbReference type="RefSeq" id="WP_187966365.1">
    <property type="nucleotide sequence ID" value="NZ_JACVDC010000051.1"/>
</dbReference>
<proteinExistence type="predicted"/>
<dbReference type="GO" id="GO:0030246">
    <property type="term" value="F:carbohydrate binding"/>
    <property type="evidence" value="ECO:0007669"/>
    <property type="project" value="InterPro"/>
</dbReference>
<dbReference type="Pfam" id="PF03422">
    <property type="entry name" value="CBM_6"/>
    <property type="match status" value="1"/>
</dbReference>
<dbReference type="GO" id="GO:0004553">
    <property type="term" value="F:hydrolase activity, hydrolyzing O-glycosyl compounds"/>
    <property type="evidence" value="ECO:0007669"/>
    <property type="project" value="UniProtKB-ARBA"/>
</dbReference>
<dbReference type="InterPro" id="IPR008979">
    <property type="entry name" value="Galactose-bd-like_sf"/>
</dbReference>
<evidence type="ECO:0000259" key="3">
    <source>
        <dbReference type="PROSITE" id="PS51175"/>
    </source>
</evidence>
<dbReference type="Gene3D" id="2.60.120.260">
    <property type="entry name" value="Galactose-binding domain-like"/>
    <property type="match status" value="1"/>
</dbReference>
<evidence type="ECO:0000256" key="2">
    <source>
        <dbReference type="SAM" id="MobiDB-lite"/>
    </source>
</evidence>
<protein>
    <submittedName>
        <fullName evidence="4">Carbohydrate-binding protein</fullName>
    </submittedName>
</protein>
<dbReference type="InterPro" id="IPR013320">
    <property type="entry name" value="ConA-like_dom_sf"/>
</dbReference>
<keyword evidence="5" id="KW-1185">Reference proteome</keyword>
<dbReference type="SUPFAM" id="SSF49899">
    <property type="entry name" value="Concanavalin A-like lectins/glucanases"/>
    <property type="match status" value="5"/>
</dbReference>
<dbReference type="Gene3D" id="2.60.120.200">
    <property type="match status" value="5"/>
</dbReference>
<dbReference type="Pfam" id="PF13385">
    <property type="entry name" value="Laminin_G_3"/>
    <property type="match status" value="3"/>
</dbReference>
<dbReference type="CDD" id="cd04080">
    <property type="entry name" value="CBM6_cellulase-like"/>
    <property type="match status" value="1"/>
</dbReference>
<comment type="caution">
    <text evidence="4">The sequence shown here is derived from an EMBL/GenBank/DDBJ whole genome shotgun (WGS) entry which is preliminary data.</text>
</comment>
<feature type="region of interest" description="Disordered" evidence="2">
    <location>
        <begin position="1246"/>
        <end position="1270"/>
    </location>
</feature>
<evidence type="ECO:0000256" key="1">
    <source>
        <dbReference type="ARBA" id="ARBA00022729"/>
    </source>
</evidence>
<dbReference type="SMART" id="SM00606">
    <property type="entry name" value="CBD_IV"/>
    <property type="match status" value="1"/>
</dbReference>
<feature type="domain" description="CBM6" evidence="3">
    <location>
        <begin position="2298"/>
        <end position="2418"/>
    </location>
</feature>
<name>A0A926Q332_9FLAO</name>
<gene>
    <name evidence="4" type="ORF">IBL28_14725</name>
</gene>
<sequence>MKTRNEERPFTHVKTLTHQGHAFAFASSPTTRSGDGSEYDEVFWCVLNPAVGTEVEENIDAGDLTVDDGWTELIPLNCATETRVAGMNLLLRDIPGEDANGDPNTTASLTQANPFIVVSDGDYIYLFRTTSLDPQSQGSNDTFPVGLLVDRFIFQQQDMALAHATETRYVRSENADVPASDKDSLGSESMDGEPFLEPAFLLPLDVQFSPTSTFAVVRVPVGDKSPVWHIFAPQDQYIVAFSIPASLFVPFDVSQLHGFNKFSTNTNKQTFPLIEPSAKYLPVHNNDDDGSGQNTTPPVSNLSATLYYRQEPAYTNDSGAISVMTNAGIMLSLSCGQLFSVLDIDLGLNGRLAGSSTEKWMNSDPEAVELNLPEIPFYGTALELNGRSDYITLPNSSASGHTFEAWIMPYANPQEDQCIFELEFGDGDDKSSGGICLMNDLHLGLFKINPETRNLLYPTILDQLPPLPPNVWTHIAFTFSSSGYLKGYLNGWEVGDFQISPSPIGQPVGATVGRSELAHRYYFKGLIGEMRIWDSKLVSRQLNKYRSIDVLEQKKDSGINSVYQMDEGQGNTLINKVEGSTHENAVCQGGRWIGAASASRISMPLVGNRDKGLLAIYGAVLPDVQTRGAAALLPSADGLIRMAYRRTDDHWGSIHYDTRTQRNQVILSWQGSQDNQMSVKLRFVALAPGTLFNLGGVFIKNDTEHDGMITITMSENVLKNDKFGLYECWTAVPRKLSSIVDIINGRMPNSVKEPGYNYTENVTRMLNGTVLTEDQLPERLHPYASLLFGATGIHQLGEDLDQFVPDNPSPPNSVQYAFLAASDPQWVLDPVPAAVKNPVFWFEDSAADKLQLDGDVTLEAWAISSDHLTGTNTILFQGYGNTPYVFGLTKDNHLYAAKNKGSDIVFAIGKDPVPDSMQWTHLAAAYRSSWGLHLHDEAYIRCGKLQREPGEAITVEAWVCPDTESINSGKVVPIISQWAPEMKDKRFKLALDSGKPVFSIQDNNDNEYIVSGEKSLTKGAWTHLSGVYQATGTKNMLYFPESHNSYAAVLENRGIPSSTVTIEMWIRPEKKDNDRSTLISCARNDKANSLFELSIDTKGELKLYYITKKDGNRRMGPYSTGVNIPFASDKNDDSADMHLAVVFDWIASSIIVYINGVPQQLNSDKPKPDYDFTDSLPAFGWIIGAALKDLNEDGNINDTEKHYIGGMREVRLWSTVRTQQQIIDHLNVPVSTSEAGLEGYWSLNAPPNDNKNDFGDSNGDDSGDNSGNKITIHPRITNAVNTVSVKVCGDAYFYAAPVKSSLTLYVNNSQPAINNFEENQLPAKLNTGDATLYIGKEDSKTSEILAAIVDDIRIWTTARLSAQIDYYRKRAIDDPEKHTDLAAYWNFDEGKGQEVRDETGGNPGKIMGVRNIDKTDEDNPFWIPTPITSYWTLFVDGVKIGIDTDPGNNPDHPDPSVGAWLGLPRGYSGYLAEVRVWDIRRKQSAIQSTLNRTLRGDETGLVAYWPCNDNQGSGTDGEVGLSDKVINPCDALFSSSSPNIPSQVWAQPGTDLPYPVPVADDVQYAINISNKVMTREAEALELSSSPAITELEAGEGKVHIGIKSGSITWLLDTDEEPDATDLVYIGQIQTNAQIVGFIEGAPPLPSENLGIEQSSTPDKYLGTSSVTLEEGDHVRFSNIKEASSGGGGSLDLSIGYKENYQADAVVSPFGIGTISHIAGGSGHFMFNLKFDGIGQRRKVTSGRIADSRNKTSSIIVDGAFEQNLYNIGCFSKEEVGVQPKRIYRPNNMGSAIVKSLVADFYALRSKRTGATMGYRIVPDPNIPPDTNIIMFKLNPGYVKNGTLDGYVGFDKDVHYKDLGPDEKGSYYKVQEAYTIKGKIERQRAEYKNFSKSLRSGKLKKDDVNFSMVNTYVWAADGGLSSEEMSGEAARREAHGPSWEIKAQAGLNMGVEFLFGVNALMGRSYNLDFYAVGDFQGFHTKVNGEISTFSLESKVGGEGFLGKQAIPVPNVNVTGLDWGYRPQTPGDFSYLDPSANALTKALIDAGVVSKIRVRYEPETYTTNYTIYEDKDGNCILEDVAGIFKVALDNDTDPTKASFTPYVQTGQYPINYQAAPCPGKVLGYRFMSFYLDPDKKNFDALANTKRPDEQIIDQDWLNNSKDPNAVALKDALTRRNEVWRVFHRVTYVNRVPPDESSENAGDIKHVTIPNKTKRPDDISTARNSLLTPILLGYNPQITDSFPNIQHSGYPPNIQIIDKNIALVVESMNLPKLQAEKLANQLHKYMISYIAPDQETDIFSLKIQAEYYTDSYGVALDSHAQTENGIDVGYMSRDGWMEYNNINIPKSGNYTIEYRVSTDCDNIRLSLQVDGGQKNSLDIPNTHDWSHYITIENSMYIEEGMHDFRINSETGAWNFEWWRITEAPPAESCFAESVGLTAVEDDSSA</sequence>
<dbReference type="GO" id="GO:0005975">
    <property type="term" value="P:carbohydrate metabolic process"/>
    <property type="evidence" value="ECO:0007669"/>
    <property type="project" value="UniProtKB-ARBA"/>
</dbReference>
<organism evidence="4 5">
    <name type="scientific">Sinomicrobium weinanense</name>
    <dbReference type="NCBI Taxonomy" id="2842200"/>
    <lineage>
        <taxon>Bacteria</taxon>
        <taxon>Pseudomonadati</taxon>
        <taxon>Bacteroidota</taxon>
        <taxon>Flavobacteriia</taxon>
        <taxon>Flavobacteriales</taxon>
        <taxon>Flavobacteriaceae</taxon>
        <taxon>Sinomicrobium</taxon>
    </lineage>
</organism>
<dbReference type="PROSITE" id="PS51175">
    <property type="entry name" value="CBM6"/>
    <property type="match status" value="1"/>
</dbReference>
<dbReference type="InterPro" id="IPR006584">
    <property type="entry name" value="Cellulose-bd_IV"/>
</dbReference>
<dbReference type="EMBL" id="JACVDC010000051">
    <property type="protein sequence ID" value="MBC9797227.1"/>
    <property type="molecule type" value="Genomic_DNA"/>
</dbReference>
<evidence type="ECO:0000313" key="5">
    <source>
        <dbReference type="Proteomes" id="UP000653730"/>
    </source>
</evidence>
<keyword evidence="1" id="KW-0732">Signal</keyword>
<dbReference type="SUPFAM" id="SSF49785">
    <property type="entry name" value="Galactose-binding domain-like"/>
    <property type="match status" value="1"/>
</dbReference>
<reference evidence="4 5" key="1">
    <citation type="submission" date="2020-09" db="EMBL/GenBank/DDBJ databases">
        <title>Sinomicrobium weinanense sp. nov., a halophilic bacteria isolated from saline-alkali soil.</title>
        <authorList>
            <person name="Wu P."/>
            <person name="Ren H."/>
            <person name="Mei Y."/>
            <person name="Liang Y."/>
            <person name="Chen Z."/>
        </authorList>
    </citation>
    <scope>NUCLEOTIDE SEQUENCE [LARGE SCALE GENOMIC DNA]</scope>
    <source>
        <strain evidence="4 5">FJxs</strain>
    </source>
</reference>